<sequence length="554" mass="60954">MQPQMKLGDFLIAYLKKIGVDHLFGIPGDLVIKLFLQFGKPRGLKVITFSHEPGVGFAADGYARSAGKLGVVCVTYGAGGLNMVNPVAGSFSEKVPILVISGGPGEEERKLGVLIHHQAKEIESQLHIYKELTCAAKIIDDPNRAAEEIDAVIQAILRERRPGYLEIHRDKVDMMISVPKRILEWDGKFTGIPSDKRKVIEAARETVARLKQAKRPVIIVGIEVRRFGLTKEMIRLAEAIGAPVLTNVLAKGAFPMDHPLAMGVYIGALSHPAIHKRVAQADLVLSLGTLLTDMDLGIQPPEIPREKSIWAVENRVHISFHTYTDVQINDFIKALLKLPLPHHKEKITYHDNLPKRATEIRSDRPIQMAEVLHEVNDFLKERKEFMAITESGDSLFAGIDLRVGSSVYLAQGYYASMGFAIPGGLGAQIGTGLRPLILCGDGAFQMTGHEISQAPRHRLNPIVLLLNNKGWGIFRPIAERETLLAIPDWPYAELARLWGGVGFKAGTVPELRDALLKAEKLTSFVIIEVAIQPNDLSPMARKYIGAAAKKAKLS</sequence>
<evidence type="ECO:0000256" key="9">
    <source>
        <dbReference type="PIRSR" id="PIRSR036565-2"/>
    </source>
</evidence>
<dbReference type="GO" id="GO:0005829">
    <property type="term" value="C:cytosol"/>
    <property type="evidence" value="ECO:0007669"/>
    <property type="project" value="TreeGrafter"/>
</dbReference>
<comment type="cofactor">
    <cofactor evidence="9">
        <name>Mg(2+)</name>
        <dbReference type="ChEBI" id="CHEBI:18420"/>
    </cofactor>
    <text evidence="9">Binds 1 Mg(2+) per subunit.</text>
</comment>
<dbReference type="Proteomes" id="UP000534783">
    <property type="component" value="Unassembled WGS sequence"/>
</dbReference>
<dbReference type="InterPro" id="IPR012000">
    <property type="entry name" value="Thiamin_PyroP_enz_cen_dom"/>
</dbReference>
<keyword evidence="8" id="KW-0456">Lyase</keyword>
<dbReference type="EMBL" id="VTOW01000002">
    <property type="protein sequence ID" value="NKE71360.1"/>
    <property type="molecule type" value="Genomic_DNA"/>
</dbReference>
<feature type="binding site" evidence="9">
    <location>
        <position position="470"/>
    </location>
    <ligand>
        <name>Mg(2+)</name>
        <dbReference type="ChEBI" id="CHEBI:18420"/>
    </ligand>
</feature>
<evidence type="ECO:0000256" key="4">
    <source>
        <dbReference type="ARBA" id="ARBA00022723"/>
    </source>
</evidence>
<evidence type="ECO:0000313" key="15">
    <source>
        <dbReference type="Proteomes" id="UP000534783"/>
    </source>
</evidence>
<dbReference type="InterPro" id="IPR029061">
    <property type="entry name" value="THDP-binding"/>
</dbReference>
<dbReference type="PIRSF" id="PIRSF036565">
    <property type="entry name" value="Pyruvt_ip_decrb"/>
    <property type="match status" value="1"/>
</dbReference>
<evidence type="ECO:0000256" key="5">
    <source>
        <dbReference type="ARBA" id="ARBA00022793"/>
    </source>
</evidence>
<keyword evidence="5" id="KW-0210">Decarboxylase</keyword>
<keyword evidence="4 9" id="KW-0479">Metal-binding</keyword>
<dbReference type="Pfam" id="PF02776">
    <property type="entry name" value="TPP_enzyme_N"/>
    <property type="match status" value="1"/>
</dbReference>
<gene>
    <name evidence="14" type="ORF">MNODULE_11480</name>
</gene>
<dbReference type="GO" id="GO:0004737">
    <property type="term" value="F:pyruvate decarboxylase activity"/>
    <property type="evidence" value="ECO:0007669"/>
    <property type="project" value="TreeGrafter"/>
</dbReference>
<reference evidence="14 15" key="1">
    <citation type="journal article" date="2020" name="Nature">
        <title>Bacterial chemolithoautotrophy via manganese oxidation.</title>
        <authorList>
            <person name="Yu H."/>
            <person name="Leadbetter J.R."/>
        </authorList>
    </citation>
    <scope>NUCLEOTIDE SEQUENCE [LARGE SCALE GENOMIC DNA]</scope>
    <source>
        <strain evidence="14 15">Mn-1</strain>
    </source>
</reference>
<dbReference type="PANTHER" id="PTHR43452">
    <property type="entry name" value="PYRUVATE DECARBOXYLASE"/>
    <property type="match status" value="1"/>
</dbReference>
<evidence type="ECO:0000259" key="11">
    <source>
        <dbReference type="Pfam" id="PF00205"/>
    </source>
</evidence>
<accession>A0A7X6DQ81</accession>
<feature type="domain" description="Thiamine pyrophosphate enzyme TPP-binding" evidence="12">
    <location>
        <begin position="408"/>
        <end position="529"/>
    </location>
</feature>
<evidence type="ECO:0000313" key="14">
    <source>
        <dbReference type="EMBL" id="NKE71360.1"/>
    </source>
</evidence>
<evidence type="ECO:0000256" key="2">
    <source>
        <dbReference type="ARBA" id="ARBA00001964"/>
    </source>
</evidence>
<dbReference type="SUPFAM" id="SSF52518">
    <property type="entry name" value="Thiamin diphosphate-binding fold (THDP-binding)"/>
    <property type="match status" value="2"/>
</dbReference>
<dbReference type="PANTHER" id="PTHR43452:SF30">
    <property type="entry name" value="PYRUVATE DECARBOXYLASE ISOZYME 1-RELATED"/>
    <property type="match status" value="1"/>
</dbReference>
<comment type="cofactor">
    <cofactor evidence="2">
        <name>thiamine diphosphate</name>
        <dbReference type="ChEBI" id="CHEBI:58937"/>
    </cofactor>
</comment>
<dbReference type="InterPro" id="IPR029035">
    <property type="entry name" value="DHS-like_NAD/FAD-binding_dom"/>
</dbReference>
<dbReference type="Pfam" id="PF00205">
    <property type="entry name" value="TPP_enzyme_M"/>
    <property type="match status" value="1"/>
</dbReference>
<organism evidence="14 15">
    <name type="scientific">Candidatus Manganitrophus noduliformans</name>
    <dbReference type="NCBI Taxonomy" id="2606439"/>
    <lineage>
        <taxon>Bacteria</taxon>
        <taxon>Pseudomonadati</taxon>
        <taxon>Nitrospirota</taxon>
        <taxon>Nitrospiria</taxon>
        <taxon>Candidatus Troglogloeales</taxon>
        <taxon>Candidatus Manganitrophaceae</taxon>
        <taxon>Candidatus Manganitrophus</taxon>
    </lineage>
</organism>
<name>A0A7X6DQ81_9BACT</name>
<dbReference type="SUPFAM" id="SSF52467">
    <property type="entry name" value="DHS-like NAD/FAD-binding domain"/>
    <property type="match status" value="1"/>
</dbReference>
<dbReference type="GO" id="GO:0000287">
    <property type="term" value="F:magnesium ion binding"/>
    <property type="evidence" value="ECO:0007669"/>
    <property type="project" value="InterPro"/>
</dbReference>
<evidence type="ECO:0000259" key="13">
    <source>
        <dbReference type="Pfam" id="PF02776"/>
    </source>
</evidence>
<dbReference type="InterPro" id="IPR011766">
    <property type="entry name" value="TPP_enzyme_TPP-bd"/>
</dbReference>
<comment type="similarity">
    <text evidence="3 10">Belongs to the TPP enzyme family.</text>
</comment>
<dbReference type="Pfam" id="PF02775">
    <property type="entry name" value="TPP_enzyme_C"/>
    <property type="match status" value="1"/>
</dbReference>
<feature type="binding site" evidence="9">
    <location>
        <position position="441"/>
    </location>
    <ligand>
        <name>Mg(2+)</name>
        <dbReference type="ChEBI" id="CHEBI:18420"/>
    </ligand>
</feature>
<dbReference type="InterPro" id="IPR012110">
    <property type="entry name" value="PDC/IPDC-like"/>
</dbReference>
<evidence type="ECO:0000256" key="10">
    <source>
        <dbReference type="RuleBase" id="RU362132"/>
    </source>
</evidence>
<evidence type="ECO:0000256" key="8">
    <source>
        <dbReference type="ARBA" id="ARBA00023239"/>
    </source>
</evidence>
<comment type="cofactor">
    <cofactor evidence="1">
        <name>a metal cation</name>
        <dbReference type="ChEBI" id="CHEBI:25213"/>
    </cofactor>
</comment>
<dbReference type="RefSeq" id="WP_168059922.1">
    <property type="nucleotide sequence ID" value="NZ_VTOW01000002.1"/>
</dbReference>
<dbReference type="Gene3D" id="3.40.50.1220">
    <property type="entry name" value="TPP-binding domain"/>
    <property type="match status" value="1"/>
</dbReference>
<evidence type="ECO:0000256" key="3">
    <source>
        <dbReference type="ARBA" id="ARBA00007812"/>
    </source>
</evidence>
<protein>
    <submittedName>
        <fullName evidence="14">Thiamine pyrophosphate-binding protein</fullName>
    </submittedName>
</protein>
<evidence type="ECO:0000256" key="6">
    <source>
        <dbReference type="ARBA" id="ARBA00022842"/>
    </source>
</evidence>
<dbReference type="Gene3D" id="3.40.50.970">
    <property type="match status" value="2"/>
</dbReference>
<dbReference type="CDD" id="cd07038">
    <property type="entry name" value="TPP_PYR_PDC_IPDC_like"/>
    <property type="match status" value="1"/>
</dbReference>
<dbReference type="AlphaFoldDB" id="A0A7X6DQ81"/>
<evidence type="ECO:0000256" key="1">
    <source>
        <dbReference type="ARBA" id="ARBA00001920"/>
    </source>
</evidence>
<feature type="domain" description="Thiamine pyrophosphate enzyme central" evidence="11">
    <location>
        <begin position="205"/>
        <end position="336"/>
    </location>
</feature>
<keyword evidence="6 9" id="KW-0460">Magnesium</keyword>
<proteinExistence type="inferred from homology"/>
<feature type="domain" description="Thiamine pyrophosphate enzyme N-terminal TPP-binding" evidence="13">
    <location>
        <begin position="5"/>
        <end position="122"/>
    </location>
</feature>
<comment type="caution">
    <text evidence="14">The sequence shown here is derived from an EMBL/GenBank/DDBJ whole genome shotgun (WGS) entry which is preliminary data.</text>
</comment>
<feature type="binding site" evidence="9">
    <location>
        <position position="468"/>
    </location>
    <ligand>
        <name>Mg(2+)</name>
        <dbReference type="ChEBI" id="CHEBI:18420"/>
    </ligand>
</feature>
<dbReference type="GO" id="GO:0000949">
    <property type="term" value="P:aromatic amino acid family catabolic process to alcohol via Ehrlich pathway"/>
    <property type="evidence" value="ECO:0007669"/>
    <property type="project" value="TreeGrafter"/>
</dbReference>
<keyword evidence="15" id="KW-1185">Reference proteome</keyword>
<dbReference type="InterPro" id="IPR047213">
    <property type="entry name" value="TPP_PYR_PDC_IPDC-like"/>
</dbReference>
<keyword evidence="7 10" id="KW-0786">Thiamine pyrophosphate</keyword>
<evidence type="ECO:0000259" key="12">
    <source>
        <dbReference type="Pfam" id="PF02775"/>
    </source>
</evidence>
<dbReference type="InterPro" id="IPR012001">
    <property type="entry name" value="Thiamin_PyroP_enz_TPP-bd_dom"/>
</dbReference>
<evidence type="ECO:0000256" key="7">
    <source>
        <dbReference type="ARBA" id="ARBA00023052"/>
    </source>
</evidence>
<dbReference type="GO" id="GO:0030976">
    <property type="term" value="F:thiamine pyrophosphate binding"/>
    <property type="evidence" value="ECO:0007669"/>
    <property type="project" value="InterPro"/>
</dbReference>